<dbReference type="EMBL" id="BMCS01000001">
    <property type="protein sequence ID" value="GGF08860.1"/>
    <property type="molecule type" value="Genomic_DNA"/>
</dbReference>
<keyword evidence="2" id="KW-1185">Reference proteome</keyword>
<name>A0ABQ1U3G6_9NOCA</name>
<dbReference type="Proteomes" id="UP000632454">
    <property type="component" value="Unassembled WGS sequence"/>
</dbReference>
<protein>
    <submittedName>
        <fullName evidence="1">Uncharacterized protein</fullName>
    </submittedName>
</protein>
<comment type="caution">
    <text evidence="1">The sequence shown here is derived from an EMBL/GenBank/DDBJ whole genome shotgun (WGS) entry which is preliminary data.</text>
</comment>
<organism evidence="1 2">
    <name type="scientific">Williamsia phyllosphaerae</name>
    <dbReference type="NCBI Taxonomy" id="885042"/>
    <lineage>
        <taxon>Bacteria</taxon>
        <taxon>Bacillati</taxon>
        <taxon>Actinomycetota</taxon>
        <taxon>Actinomycetes</taxon>
        <taxon>Mycobacteriales</taxon>
        <taxon>Nocardiaceae</taxon>
        <taxon>Williamsia</taxon>
    </lineage>
</organism>
<sequence length="112" mass="11643">MHVVVVSGQQLGVDDDLADVLGAHAVTGGEVVEREIEAVAPLRPHLVDVGDTGDVVVLYARRVPDEPRDGVGLGLGAEGRGLGVEVAGQLTDELVDAAEAVDEQLARRDDLT</sequence>
<gene>
    <name evidence="1" type="ORF">GCM10007298_00930</name>
</gene>
<proteinExistence type="predicted"/>
<evidence type="ECO:0000313" key="1">
    <source>
        <dbReference type="EMBL" id="GGF08860.1"/>
    </source>
</evidence>
<evidence type="ECO:0000313" key="2">
    <source>
        <dbReference type="Proteomes" id="UP000632454"/>
    </source>
</evidence>
<accession>A0ABQ1U3G6</accession>
<reference evidence="2" key="1">
    <citation type="journal article" date="2019" name="Int. J. Syst. Evol. Microbiol.">
        <title>The Global Catalogue of Microorganisms (GCM) 10K type strain sequencing project: providing services to taxonomists for standard genome sequencing and annotation.</title>
        <authorList>
            <consortium name="The Broad Institute Genomics Platform"/>
            <consortium name="The Broad Institute Genome Sequencing Center for Infectious Disease"/>
            <person name="Wu L."/>
            <person name="Ma J."/>
        </authorList>
    </citation>
    <scope>NUCLEOTIDE SEQUENCE [LARGE SCALE GENOMIC DNA]</scope>
    <source>
        <strain evidence="2">CCM 7855</strain>
    </source>
</reference>